<dbReference type="AlphaFoldDB" id="A0A5C3LSR6"/>
<protein>
    <recommendedName>
        <fullName evidence="1">CxC2-like cysteine cluster KDZ transposase-associated domain-containing protein</fullName>
    </recommendedName>
</protein>
<dbReference type="InterPro" id="IPR041457">
    <property type="entry name" value="CxC2_KDZ-assoc"/>
</dbReference>
<feature type="domain" description="CxC2-like cysteine cluster KDZ transposase-associated" evidence="1">
    <location>
        <begin position="64"/>
        <end position="117"/>
    </location>
</feature>
<organism evidence="2 3">
    <name type="scientific">Crucibulum laeve</name>
    <dbReference type="NCBI Taxonomy" id="68775"/>
    <lineage>
        <taxon>Eukaryota</taxon>
        <taxon>Fungi</taxon>
        <taxon>Dikarya</taxon>
        <taxon>Basidiomycota</taxon>
        <taxon>Agaricomycotina</taxon>
        <taxon>Agaricomycetes</taxon>
        <taxon>Agaricomycetidae</taxon>
        <taxon>Agaricales</taxon>
        <taxon>Agaricineae</taxon>
        <taxon>Nidulariaceae</taxon>
        <taxon>Crucibulum</taxon>
    </lineage>
</organism>
<accession>A0A5C3LSR6</accession>
<evidence type="ECO:0000313" key="3">
    <source>
        <dbReference type="Proteomes" id="UP000308652"/>
    </source>
</evidence>
<dbReference type="Pfam" id="PF18758">
    <property type="entry name" value="KDZ"/>
    <property type="match status" value="1"/>
</dbReference>
<dbReference type="Pfam" id="PF18803">
    <property type="entry name" value="CxC2"/>
    <property type="match status" value="1"/>
</dbReference>
<dbReference type="EMBL" id="ML213624">
    <property type="protein sequence ID" value="TFK35116.1"/>
    <property type="molecule type" value="Genomic_DNA"/>
</dbReference>
<keyword evidence="3" id="KW-1185">Reference proteome</keyword>
<dbReference type="OrthoDB" id="3149508at2759"/>
<evidence type="ECO:0000259" key="1">
    <source>
        <dbReference type="Pfam" id="PF18803"/>
    </source>
</evidence>
<dbReference type="Proteomes" id="UP000308652">
    <property type="component" value="Unassembled WGS sequence"/>
</dbReference>
<name>A0A5C3LSR6_9AGAR</name>
<evidence type="ECO:0000313" key="2">
    <source>
        <dbReference type="EMBL" id="TFK35116.1"/>
    </source>
</evidence>
<dbReference type="InterPro" id="IPR040521">
    <property type="entry name" value="KDZ"/>
</dbReference>
<proteinExistence type="predicted"/>
<dbReference type="STRING" id="68775.A0A5C3LSR6"/>
<sequence>MPMTTPLDAFDGAFSLSDPVIETDQSAKTQTSETLRLFEEMLPMIEFEILSHEANPLLNTPYCVKQLLRAGLFPSTTLRPVMAFTFEVLDQFHLHHLESKESAYDFIGALWRLTDNAFAHDISNPYPQFRIAMRVWRIIVSWRHAGNLSVVCPSCPELHVNMEHGWQKTPLQLCHLNQKQETLDGNHHNGKYAKNSDPGDISLFEGKSLMPLDSAYKEYLKNVPKAHWQEKSTCSHLNALNKQDRKKFKNMDITGVVNLQCSHVFIKASVDLQFGERFANVDYALALALWQHCHLDGLDNKFITSCDHLVSYDIACAYWVHVVERFEINFPNLVPAVKKIRWLIPAVHVLNHKDNCIYVHAAAYTPLAGHFHGETAEHYWAECNQLGPQTRQMNNGHRQDTLIDHHNDWNWKKTAIMSSTLYNDILNAKKLFIQKQAFFNGLSELYTDKVSVWTLEDWSCHVKNGKEIECVYRHNQRKVPSQEAIYQIFLNNTDDSNTLKAIDATATYPTVLLNEGIYIQSLQQKIKSRIAYEKRHGVEAVHSEIEDRHKKLRVRIDKWRNIQKGLMHTVTNHVLSQTVTKKTLDKSELEMLFLPLDFTESQRLDLNLVALGQSELKLREGCAFDAICSVCNIVKMLSALHQDKNKNARSQDQNTWAQTRISEAEARRDAAIDSYCSARNAMISLGMDVADPSFPPLTVNDTIRKSTHVNRVIGDSRVTDGLLWTQTGVTTGAHTQTSTMSGSSIMGSMAGTMASKPKQRIQVPNKNKKGTKRQVAMPAIQSMTEDGWIWCLEKMGRLSAEQIEEWIQEGDRVQWFRAEAEMQRWLEEWEIKQADFMRCIRSFSKMHEVWTELATRNSNVGHITYAKQKVVMYATMEREAKHRFALVGYGDRILKEDEILADLIQKDRISLRISPYV</sequence>
<gene>
    <name evidence="2" type="ORF">BDQ12DRAFT_726248</name>
</gene>
<reference evidence="2 3" key="1">
    <citation type="journal article" date="2019" name="Nat. Ecol. Evol.">
        <title>Megaphylogeny resolves global patterns of mushroom evolution.</title>
        <authorList>
            <person name="Varga T."/>
            <person name="Krizsan K."/>
            <person name="Foldi C."/>
            <person name="Dima B."/>
            <person name="Sanchez-Garcia M."/>
            <person name="Sanchez-Ramirez S."/>
            <person name="Szollosi G.J."/>
            <person name="Szarkandi J.G."/>
            <person name="Papp V."/>
            <person name="Albert L."/>
            <person name="Andreopoulos W."/>
            <person name="Angelini C."/>
            <person name="Antonin V."/>
            <person name="Barry K.W."/>
            <person name="Bougher N.L."/>
            <person name="Buchanan P."/>
            <person name="Buyck B."/>
            <person name="Bense V."/>
            <person name="Catcheside P."/>
            <person name="Chovatia M."/>
            <person name="Cooper J."/>
            <person name="Damon W."/>
            <person name="Desjardin D."/>
            <person name="Finy P."/>
            <person name="Geml J."/>
            <person name="Haridas S."/>
            <person name="Hughes K."/>
            <person name="Justo A."/>
            <person name="Karasinski D."/>
            <person name="Kautmanova I."/>
            <person name="Kiss B."/>
            <person name="Kocsube S."/>
            <person name="Kotiranta H."/>
            <person name="LaButti K.M."/>
            <person name="Lechner B.E."/>
            <person name="Liimatainen K."/>
            <person name="Lipzen A."/>
            <person name="Lukacs Z."/>
            <person name="Mihaltcheva S."/>
            <person name="Morgado L.N."/>
            <person name="Niskanen T."/>
            <person name="Noordeloos M.E."/>
            <person name="Ohm R.A."/>
            <person name="Ortiz-Santana B."/>
            <person name="Ovrebo C."/>
            <person name="Racz N."/>
            <person name="Riley R."/>
            <person name="Savchenko A."/>
            <person name="Shiryaev A."/>
            <person name="Soop K."/>
            <person name="Spirin V."/>
            <person name="Szebenyi C."/>
            <person name="Tomsovsky M."/>
            <person name="Tulloss R.E."/>
            <person name="Uehling J."/>
            <person name="Grigoriev I.V."/>
            <person name="Vagvolgyi C."/>
            <person name="Papp T."/>
            <person name="Martin F.M."/>
            <person name="Miettinen O."/>
            <person name="Hibbett D.S."/>
            <person name="Nagy L.G."/>
        </authorList>
    </citation>
    <scope>NUCLEOTIDE SEQUENCE [LARGE SCALE GENOMIC DNA]</scope>
    <source>
        <strain evidence="2 3">CBS 166.37</strain>
    </source>
</reference>
<dbReference type="PANTHER" id="PTHR33104">
    <property type="entry name" value="SI:DKEY-29D5.2"/>
    <property type="match status" value="1"/>
</dbReference>
<dbReference type="PANTHER" id="PTHR33104:SF2">
    <property type="entry name" value="CXC3 LIKE CYSTEINE CLUSTER DOMAIN-CONTAINING PROTEIN"/>
    <property type="match status" value="1"/>
</dbReference>